<name>A0ABP3GZC7_9LACT</name>
<dbReference type="EMBL" id="BAAACW010000054">
    <property type="protein sequence ID" value="GAA0358181.1"/>
    <property type="molecule type" value="Genomic_DNA"/>
</dbReference>
<dbReference type="InterPro" id="IPR036526">
    <property type="entry name" value="C-N_Hydrolase_sf"/>
</dbReference>
<dbReference type="InterPro" id="IPR003010">
    <property type="entry name" value="C-N_Hydrolase"/>
</dbReference>
<feature type="domain" description="CN hydrolase" evidence="2">
    <location>
        <begin position="2"/>
        <end position="254"/>
    </location>
</feature>
<evidence type="ECO:0000256" key="1">
    <source>
        <dbReference type="ARBA" id="ARBA00022801"/>
    </source>
</evidence>
<organism evidence="3 4">
    <name type="scientific">Alkalibacterium iburiense</name>
    <dbReference type="NCBI Taxonomy" id="290589"/>
    <lineage>
        <taxon>Bacteria</taxon>
        <taxon>Bacillati</taxon>
        <taxon>Bacillota</taxon>
        <taxon>Bacilli</taxon>
        <taxon>Lactobacillales</taxon>
        <taxon>Carnobacteriaceae</taxon>
        <taxon>Alkalibacterium</taxon>
    </lineage>
</organism>
<reference evidence="4" key="1">
    <citation type="journal article" date="2019" name="Int. J. Syst. Evol. Microbiol.">
        <title>The Global Catalogue of Microorganisms (GCM) 10K type strain sequencing project: providing services to taxonomists for standard genome sequencing and annotation.</title>
        <authorList>
            <consortium name="The Broad Institute Genomics Platform"/>
            <consortium name="The Broad Institute Genome Sequencing Center for Infectious Disease"/>
            <person name="Wu L."/>
            <person name="Ma J."/>
        </authorList>
    </citation>
    <scope>NUCLEOTIDE SEQUENCE [LARGE SCALE GENOMIC DNA]</scope>
    <source>
        <strain evidence="4">JCM 12662</strain>
    </source>
</reference>
<protein>
    <submittedName>
        <fullName evidence="3">Nitrilase family protein</fullName>
    </submittedName>
</protein>
<comment type="caution">
    <text evidence="3">The sequence shown here is derived from an EMBL/GenBank/DDBJ whole genome shotgun (WGS) entry which is preliminary data.</text>
</comment>
<keyword evidence="4" id="KW-1185">Reference proteome</keyword>
<dbReference type="RefSeq" id="WP_343754378.1">
    <property type="nucleotide sequence ID" value="NZ_BAAACW010000054.1"/>
</dbReference>
<dbReference type="InterPro" id="IPR050345">
    <property type="entry name" value="Aliph_Amidase/BUP"/>
</dbReference>
<keyword evidence="1" id="KW-0378">Hydrolase</keyword>
<dbReference type="PANTHER" id="PTHR43674">
    <property type="entry name" value="NITRILASE C965.09-RELATED"/>
    <property type="match status" value="1"/>
</dbReference>
<evidence type="ECO:0000313" key="4">
    <source>
        <dbReference type="Proteomes" id="UP001501166"/>
    </source>
</evidence>
<dbReference type="PROSITE" id="PS50263">
    <property type="entry name" value="CN_HYDROLASE"/>
    <property type="match status" value="1"/>
</dbReference>
<dbReference type="Proteomes" id="UP001501166">
    <property type="component" value="Unassembled WGS sequence"/>
</dbReference>
<dbReference type="CDD" id="cd07197">
    <property type="entry name" value="nitrilase"/>
    <property type="match status" value="1"/>
</dbReference>
<sequence length="255" mass="27560">MVKIAMGQMLVEAGKMETNLNRAVDMIHQAAQKGADIIVLPESLDLGWTHPGARDKAEPIPGKASYTLCEAANQAGIYVAAGLTEREGDEVYNAAVIISNQGEIILTHRKINELDFALNLYSKGNKINSVETEFGHIGLAICADLRAEGDPIGNALGLMGSRILLSPSAWAVKPDHDNEREPYGEEWIEPYSKLARKYDMTVIGVSNVGWIEGGEWDGWKCIGSSIAVGPSGKLLAQASYGEEAEELRIVEVPTI</sequence>
<dbReference type="SUPFAM" id="SSF56317">
    <property type="entry name" value="Carbon-nitrogen hydrolase"/>
    <property type="match status" value="1"/>
</dbReference>
<proteinExistence type="predicted"/>
<dbReference type="PANTHER" id="PTHR43674:SF2">
    <property type="entry name" value="BETA-UREIDOPROPIONASE"/>
    <property type="match status" value="1"/>
</dbReference>
<gene>
    <name evidence="3" type="ORF">GCM10008932_08620</name>
</gene>
<evidence type="ECO:0000313" key="3">
    <source>
        <dbReference type="EMBL" id="GAA0358181.1"/>
    </source>
</evidence>
<accession>A0ABP3GZC7</accession>
<evidence type="ECO:0000259" key="2">
    <source>
        <dbReference type="PROSITE" id="PS50263"/>
    </source>
</evidence>
<dbReference type="Gene3D" id="3.60.110.10">
    <property type="entry name" value="Carbon-nitrogen hydrolase"/>
    <property type="match status" value="1"/>
</dbReference>
<dbReference type="Pfam" id="PF00795">
    <property type="entry name" value="CN_hydrolase"/>
    <property type="match status" value="1"/>
</dbReference>